<organism evidence="1 2">
    <name type="scientific">Ananas comosus</name>
    <name type="common">Pineapple</name>
    <name type="synonym">Ananas ananas</name>
    <dbReference type="NCBI Taxonomy" id="4615"/>
    <lineage>
        <taxon>Eukaryota</taxon>
        <taxon>Viridiplantae</taxon>
        <taxon>Streptophyta</taxon>
        <taxon>Embryophyta</taxon>
        <taxon>Tracheophyta</taxon>
        <taxon>Spermatophyta</taxon>
        <taxon>Magnoliopsida</taxon>
        <taxon>Liliopsida</taxon>
        <taxon>Poales</taxon>
        <taxon>Bromeliaceae</taxon>
        <taxon>Bromelioideae</taxon>
        <taxon>Ananas</taxon>
    </lineage>
</organism>
<protein>
    <submittedName>
        <fullName evidence="1">Uncharacterized protein</fullName>
    </submittedName>
</protein>
<dbReference type="AlphaFoldDB" id="A0A199W6J4"/>
<gene>
    <name evidence="1" type="ORF">ACMD2_21249</name>
</gene>
<sequence>MEGGKEPPGALESHLCWLVISYVERKQTMEGVCFQNALEWMNLRRVLGHPFMISLKKLENIGVVVSSEVDDAGDVVVLDMAEAMLH</sequence>
<dbReference type="Proteomes" id="UP000092600">
    <property type="component" value="Unassembled WGS sequence"/>
</dbReference>
<dbReference type="EMBL" id="LSRQ01000126">
    <property type="protein sequence ID" value="OAY85097.1"/>
    <property type="molecule type" value="Genomic_DNA"/>
</dbReference>
<evidence type="ECO:0000313" key="2">
    <source>
        <dbReference type="Proteomes" id="UP000092600"/>
    </source>
</evidence>
<evidence type="ECO:0000313" key="1">
    <source>
        <dbReference type="EMBL" id="OAY85097.1"/>
    </source>
</evidence>
<accession>A0A199W6J4</accession>
<reference evidence="1 2" key="1">
    <citation type="journal article" date="2016" name="DNA Res.">
        <title>The draft genome of MD-2 pineapple using hybrid error correction of long reads.</title>
        <authorList>
            <person name="Redwan R.M."/>
            <person name="Saidin A."/>
            <person name="Kumar S.V."/>
        </authorList>
    </citation>
    <scope>NUCLEOTIDE SEQUENCE [LARGE SCALE GENOMIC DNA]</scope>
    <source>
        <strain evidence="2">cv. MD2</strain>
        <tissue evidence="1">Leaf</tissue>
    </source>
</reference>
<comment type="caution">
    <text evidence="1">The sequence shown here is derived from an EMBL/GenBank/DDBJ whole genome shotgun (WGS) entry which is preliminary data.</text>
</comment>
<proteinExistence type="predicted"/>
<name>A0A199W6J4_ANACO</name>